<evidence type="ECO:0000259" key="6">
    <source>
        <dbReference type="Pfam" id="PF03723"/>
    </source>
</evidence>
<sequence>MKHFLSVLPGTNVVHRKSSEASVTIPFERTFRNLDSNRPAAGRALEEFVFCGCGFPHHLLVPRGSREGLTYSLFVMVTDYEQDKVDQVVPGGSCSDAPSICGVFGGKYPDKRPMGFPFDRRPPAHVDTLRSFLTPNMLARSITIRFRYAIESYENNSRKSY</sequence>
<dbReference type="InterPro" id="IPR014756">
    <property type="entry name" value="Ig_E-set"/>
</dbReference>
<evidence type="ECO:0000256" key="4">
    <source>
        <dbReference type="ARBA" id="ARBA00023002"/>
    </source>
</evidence>
<reference evidence="7" key="1">
    <citation type="submission" date="2022-12" db="EMBL/GenBank/DDBJ databases">
        <title>Chromosome-level genome assembly of the bean flower thrips Megalurothrips usitatus.</title>
        <authorList>
            <person name="Ma L."/>
            <person name="Liu Q."/>
            <person name="Li H."/>
            <person name="Cai W."/>
        </authorList>
    </citation>
    <scope>NUCLEOTIDE SEQUENCE</scope>
    <source>
        <strain evidence="7">Cailab_2022a</strain>
    </source>
</reference>
<dbReference type="AlphaFoldDB" id="A0AAV7X4Z5"/>
<evidence type="ECO:0000256" key="2">
    <source>
        <dbReference type="ARBA" id="ARBA00009928"/>
    </source>
</evidence>
<comment type="cofactor">
    <cofactor evidence="1">
        <name>Cu(2+)</name>
        <dbReference type="ChEBI" id="CHEBI:29036"/>
    </cofactor>
</comment>
<evidence type="ECO:0000256" key="3">
    <source>
        <dbReference type="ARBA" id="ARBA00022723"/>
    </source>
</evidence>
<keyword evidence="8" id="KW-1185">Reference proteome</keyword>
<dbReference type="GO" id="GO:0016491">
    <property type="term" value="F:oxidoreductase activity"/>
    <property type="evidence" value="ECO:0007669"/>
    <property type="project" value="UniProtKB-KW"/>
</dbReference>
<dbReference type="Proteomes" id="UP001075354">
    <property type="component" value="Chromosome 16"/>
</dbReference>
<evidence type="ECO:0000256" key="5">
    <source>
        <dbReference type="ARBA" id="ARBA00023008"/>
    </source>
</evidence>
<feature type="domain" description="Hemocyanin C-terminal" evidence="6">
    <location>
        <begin position="7"/>
        <end position="146"/>
    </location>
</feature>
<dbReference type="InterPro" id="IPR013788">
    <property type="entry name" value="Hemocyanin/hexamerin"/>
</dbReference>
<dbReference type="SUPFAM" id="SSF81296">
    <property type="entry name" value="E set domains"/>
    <property type="match status" value="1"/>
</dbReference>
<evidence type="ECO:0000256" key="1">
    <source>
        <dbReference type="ARBA" id="ARBA00001973"/>
    </source>
</evidence>
<comment type="similarity">
    <text evidence="2">Belongs to the tyrosinase family.</text>
</comment>
<keyword evidence="5" id="KW-0186">Copper</keyword>
<accession>A0AAV7X4Z5</accession>
<comment type="caution">
    <text evidence="7">The sequence shown here is derived from an EMBL/GenBank/DDBJ whole genome shotgun (WGS) entry which is preliminary data.</text>
</comment>
<organism evidence="7 8">
    <name type="scientific">Megalurothrips usitatus</name>
    <name type="common">bean blossom thrips</name>
    <dbReference type="NCBI Taxonomy" id="439358"/>
    <lineage>
        <taxon>Eukaryota</taxon>
        <taxon>Metazoa</taxon>
        <taxon>Ecdysozoa</taxon>
        <taxon>Arthropoda</taxon>
        <taxon>Hexapoda</taxon>
        <taxon>Insecta</taxon>
        <taxon>Pterygota</taxon>
        <taxon>Neoptera</taxon>
        <taxon>Paraneoptera</taxon>
        <taxon>Thysanoptera</taxon>
        <taxon>Terebrantia</taxon>
        <taxon>Thripoidea</taxon>
        <taxon>Thripidae</taxon>
        <taxon>Megalurothrips</taxon>
    </lineage>
</organism>
<proteinExistence type="inferred from homology"/>
<keyword evidence="3" id="KW-0479">Metal-binding</keyword>
<dbReference type="InterPro" id="IPR005203">
    <property type="entry name" value="Hemocyanin_C"/>
</dbReference>
<keyword evidence="4" id="KW-0560">Oxidoreductase</keyword>
<dbReference type="InterPro" id="IPR037020">
    <property type="entry name" value="Hemocyanin_C_sf"/>
</dbReference>
<dbReference type="PANTHER" id="PTHR11511">
    <property type="entry name" value="LARVAL STORAGE PROTEIN/PHENOLOXIDASE"/>
    <property type="match status" value="1"/>
</dbReference>
<protein>
    <recommendedName>
        <fullName evidence="6">Hemocyanin C-terminal domain-containing protein</fullName>
    </recommendedName>
</protein>
<name>A0AAV7X4Z5_9NEOP</name>
<evidence type="ECO:0000313" key="7">
    <source>
        <dbReference type="EMBL" id="KAJ1519799.1"/>
    </source>
</evidence>
<dbReference type="Gene3D" id="2.60.40.1520">
    <property type="entry name" value="Hemocyanin, C-terminal domain"/>
    <property type="match status" value="1"/>
</dbReference>
<gene>
    <name evidence="7" type="ORF">ONE63_005052</name>
</gene>
<dbReference type="EMBL" id="JAPTSV010000016">
    <property type="protein sequence ID" value="KAJ1519799.1"/>
    <property type="molecule type" value="Genomic_DNA"/>
</dbReference>
<evidence type="ECO:0000313" key="8">
    <source>
        <dbReference type="Proteomes" id="UP001075354"/>
    </source>
</evidence>
<dbReference type="Pfam" id="PF03723">
    <property type="entry name" value="Hemocyanin_C"/>
    <property type="match status" value="1"/>
</dbReference>
<dbReference type="GO" id="GO:0046872">
    <property type="term" value="F:metal ion binding"/>
    <property type="evidence" value="ECO:0007669"/>
    <property type="project" value="UniProtKB-KW"/>
</dbReference>
<dbReference type="PANTHER" id="PTHR11511:SF4">
    <property type="entry name" value="PHENOLOXIDASE 2-RELATED"/>
    <property type="match status" value="1"/>
</dbReference>